<dbReference type="PROSITE" id="PS50011">
    <property type="entry name" value="PROTEIN_KINASE_DOM"/>
    <property type="match status" value="2"/>
</dbReference>
<dbReference type="Pfam" id="PF00069">
    <property type="entry name" value="Pkinase"/>
    <property type="match status" value="2"/>
</dbReference>
<dbReference type="GO" id="GO:0005634">
    <property type="term" value="C:nucleus"/>
    <property type="evidence" value="ECO:0000318"/>
    <property type="project" value="GO_Central"/>
</dbReference>
<evidence type="ECO:0000256" key="4">
    <source>
        <dbReference type="ARBA" id="ARBA00022840"/>
    </source>
</evidence>
<proteinExistence type="predicted"/>
<name>A0A2A6CX64_PRIPA</name>
<evidence type="ECO:0000256" key="3">
    <source>
        <dbReference type="ARBA" id="ARBA00022777"/>
    </source>
</evidence>
<dbReference type="Pfam" id="PF07714">
    <property type="entry name" value="PK_Tyr_Ser-Thr"/>
    <property type="match status" value="1"/>
</dbReference>
<dbReference type="InterPro" id="IPR017441">
    <property type="entry name" value="Protein_kinase_ATP_BS"/>
</dbReference>
<evidence type="ECO:0000313" key="5">
    <source>
        <dbReference type="EnsemblMetazoa" id="PPA36405.1"/>
    </source>
</evidence>
<evidence type="ECO:0000256" key="1">
    <source>
        <dbReference type="ARBA" id="ARBA00022679"/>
    </source>
</evidence>
<evidence type="ECO:0000313" key="6">
    <source>
        <dbReference type="Proteomes" id="UP000005239"/>
    </source>
</evidence>
<dbReference type="GO" id="GO:0006446">
    <property type="term" value="P:regulation of translational initiation"/>
    <property type="evidence" value="ECO:0000318"/>
    <property type="project" value="GO_Central"/>
</dbReference>
<organism evidence="5 6">
    <name type="scientific">Pristionchus pacificus</name>
    <name type="common">Parasitic nematode worm</name>
    <dbReference type="NCBI Taxonomy" id="54126"/>
    <lineage>
        <taxon>Eukaryota</taxon>
        <taxon>Metazoa</taxon>
        <taxon>Ecdysozoa</taxon>
        <taxon>Nematoda</taxon>
        <taxon>Chromadorea</taxon>
        <taxon>Rhabditida</taxon>
        <taxon>Rhabditina</taxon>
        <taxon>Diplogasteromorpha</taxon>
        <taxon>Diplogasteroidea</taxon>
        <taxon>Neodiplogasteridae</taxon>
        <taxon>Pristionchus</taxon>
    </lineage>
</organism>
<keyword evidence="3" id="KW-0418">Kinase</keyword>
<accession>A0A8R1YRW0</accession>
<keyword evidence="4" id="KW-0067">ATP-binding</keyword>
<reference evidence="5" key="2">
    <citation type="submission" date="2022-06" db="UniProtKB">
        <authorList>
            <consortium name="EnsemblMetazoa"/>
        </authorList>
    </citation>
    <scope>IDENTIFICATION</scope>
    <source>
        <strain evidence="5">PS312</strain>
    </source>
</reference>
<keyword evidence="2" id="KW-0547">Nucleotide-binding</keyword>
<dbReference type="Gene3D" id="3.30.200.20">
    <property type="entry name" value="Phosphorylase Kinase, domain 1"/>
    <property type="match status" value="2"/>
</dbReference>
<keyword evidence="6" id="KW-1185">Reference proteome</keyword>
<dbReference type="SMART" id="SM00220">
    <property type="entry name" value="S_TKc"/>
    <property type="match status" value="1"/>
</dbReference>
<dbReference type="Gene3D" id="1.10.510.10">
    <property type="entry name" value="Transferase(Phosphotransferase) domain 1"/>
    <property type="match status" value="2"/>
</dbReference>
<reference evidence="6" key="1">
    <citation type="journal article" date="2008" name="Nat. Genet.">
        <title>The Pristionchus pacificus genome provides a unique perspective on nematode lifestyle and parasitism.</title>
        <authorList>
            <person name="Dieterich C."/>
            <person name="Clifton S.W."/>
            <person name="Schuster L.N."/>
            <person name="Chinwalla A."/>
            <person name="Delehaunty K."/>
            <person name="Dinkelacker I."/>
            <person name="Fulton L."/>
            <person name="Fulton R."/>
            <person name="Godfrey J."/>
            <person name="Minx P."/>
            <person name="Mitreva M."/>
            <person name="Roeseler W."/>
            <person name="Tian H."/>
            <person name="Witte H."/>
            <person name="Yang S.P."/>
            <person name="Wilson R.K."/>
            <person name="Sommer R.J."/>
        </authorList>
    </citation>
    <scope>NUCLEOTIDE SEQUENCE [LARGE SCALE GENOMIC DNA]</scope>
    <source>
        <strain evidence="6">PS312</strain>
    </source>
</reference>
<dbReference type="GO" id="GO:0017148">
    <property type="term" value="P:negative regulation of translation"/>
    <property type="evidence" value="ECO:0000318"/>
    <property type="project" value="GO_Central"/>
</dbReference>
<dbReference type="PANTHER" id="PTHR11042:SF91">
    <property type="entry name" value="EUKARYOTIC TRANSLATION INITIATION FACTOR 2-ALPHA KINASE"/>
    <property type="match status" value="1"/>
</dbReference>
<dbReference type="InterPro" id="IPR001245">
    <property type="entry name" value="Ser-Thr/Tyr_kinase_cat_dom"/>
</dbReference>
<dbReference type="PANTHER" id="PTHR11042">
    <property type="entry name" value="EUKARYOTIC TRANSLATION INITIATION FACTOR 2-ALPHA KINASE EIF2-ALPHA KINASE -RELATED"/>
    <property type="match status" value="1"/>
</dbReference>
<accession>A0A2A6CX64</accession>
<dbReference type="InterPro" id="IPR050339">
    <property type="entry name" value="CC_SR_Kinase"/>
</dbReference>
<evidence type="ECO:0000256" key="2">
    <source>
        <dbReference type="ARBA" id="ARBA00022741"/>
    </source>
</evidence>
<dbReference type="GO" id="GO:0005524">
    <property type="term" value="F:ATP binding"/>
    <property type="evidence" value="ECO:0007669"/>
    <property type="project" value="UniProtKB-UniRule"/>
</dbReference>
<keyword evidence="1" id="KW-0808">Transferase</keyword>
<dbReference type="FunFam" id="3.30.200.20:FF:000706">
    <property type="entry name" value="Protein kinase"/>
    <property type="match status" value="1"/>
</dbReference>
<dbReference type="InterPro" id="IPR000719">
    <property type="entry name" value="Prot_kinase_dom"/>
</dbReference>
<dbReference type="SUPFAM" id="SSF56112">
    <property type="entry name" value="Protein kinase-like (PK-like)"/>
    <property type="match status" value="2"/>
</dbReference>
<sequence>MTNIECVESTWRHQLPSNTSCYQVEDGTFFIFNEVAPYALCAVVKNIYIYRGRRLDVALPALKETLFCSGVDGNGLYFYSSPPRRRSFKFYRASVNQDAVEFTKIREVQNGEEPLYFAHCQPFYVSEINGQKQIYDFDSDQRSKVSKWNPREIFFQHLKILYRLREGNNVAIEQEKYYSSYTVIITVPEPSKTAVYSRGDSEVLYVVAGDELSAIINHTLAKTFRLQPSPNSSFDFSSSLAIVGVHNAQLVFSALESSTNVRNLWSAELNEQHCNRKAHCNLPPHFPSFIPSKNIAAMRTKNLSNLAVMFPRSTESAPKVSNPLKTSISSSANQILLSKPTPRILPNSAKPMKILAGIASMHISNGNTSFDSPFLKNFKPLKVLGQGGFGCVFEVERILDGKVKWKRAIKRIALDGSPKAINDALKEVKTMETFNHPGIVRFHDAWKEQPPKGWQRESDTILFNDLDYKEKVEYPDDCSFLYIQMEPSNILIASDSVVKICDLGIITDRQIVCGLEKSKTRTAIGTQFYAAPEQFRFPSVYTSKVDVFALGLILAQLCVVLPDDKAAEVFYNYRAGQPNTVLNKHPQVVSFIFVNINISGSCRFKEGLQPTKFLGNGTYGSVFAAENVKDVAIKRAVKIIPLEGRENDKVLNEVNALLKLKHDRIVSIQEAWIEDPPPGWQEQADGMMFSAHGITENLKLEPKIDSSFLYIQMELCQFSLEEWLSRNEPRDLSRIKRWLEQMVSAVKYIHEMGYILRDLKPSNILFDGSDGMKVSDLGVISDSGIMNASVERKDVPTSRTIRNGTQIKRKISDNQPTSINKKARRGNGAVKKSEEATQDISTSIEILPCRRKVYLAPEQMNSNSGYTFKVDMFALGLILTELCVVMTDEEAVKVFDNYRAGKPNSVLDHLPDVKDLVDWLTNVDPSDRPTCEELM</sequence>
<gene>
    <name evidence="5" type="primary">WBGene00274774</name>
</gene>
<dbReference type="PROSITE" id="PS00107">
    <property type="entry name" value="PROTEIN_KINASE_ATP"/>
    <property type="match status" value="1"/>
</dbReference>
<dbReference type="OrthoDB" id="5864419at2759"/>
<dbReference type="GO" id="GO:0004694">
    <property type="term" value="F:eukaryotic translation initiation factor 2alpha kinase activity"/>
    <property type="evidence" value="ECO:0000318"/>
    <property type="project" value="GO_Central"/>
</dbReference>
<dbReference type="EnsemblMetazoa" id="PPA36405.1">
    <property type="protein sequence ID" value="PPA36405.1"/>
    <property type="gene ID" value="WBGene00274774"/>
</dbReference>
<dbReference type="InterPro" id="IPR011009">
    <property type="entry name" value="Kinase-like_dom_sf"/>
</dbReference>
<dbReference type="AlphaFoldDB" id="A0A2A6CX64"/>
<dbReference type="FunFam" id="1.10.510.10:FF:001020">
    <property type="entry name" value="Transmembrane ion channel"/>
    <property type="match status" value="1"/>
</dbReference>
<protein>
    <submittedName>
        <fullName evidence="5">Uncharacterized protein</fullName>
    </submittedName>
</protein>
<dbReference type="GO" id="GO:0005737">
    <property type="term" value="C:cytoplasm"/>
    <property type="evidence" value="ECO:0000318"/>
    <property type="project" value="GO_Central"/>
</dbReference>
<dbReference type="Proteomes" id="UP000005239">
    <property type="component" value="Unassembled WGS sequence"/>
</dbReference>